<dbReference type="RefSeq" id="WP_046509607.1">
    <property type="nucleotide sequence ID" value="NZ_LANI01000029.1"/>
</dbReference>
<proteinExistence type="inferred from homology"/>
<comment type="caution">
    <text evidence="4">The sequence shown here is derived from an EMBL/GenBank/DDBJ whole genome shotgun (WGS) entry which is preliminary data.</text>
</comment>
<feature type="region of interest" description="Disordered" evidence="2">
    <location>
        <begin position="97"/>
        <end position="141"/>
    </location>
</feature>
<protein>
    <submittedName>
        <fullName evidence="4">Peptide chain release factor I</fullName>
    </submittedName>
</protein>
<dbReference type="GO" id="GO:0043022">
    <property type="term" value="F:ribosome binding"/>
    <property type="evidence" value="ECO:0007669"/>
    <property type="project" value="TreeGrafter"/>
</dbReference>
<sequence length="141" mass="16027">MLKITNTIQIAPEELQETFIRASGAGGQNVNKVSTAVQLRFNAKLCPTISVFVFNRLKNIASHLMTQDGEILITANSYRTQERNRQDARDRLADLIKKATIQQKSRRPTKPSKSAKAKRTDKKKQRGEVKKGRRRVSKSDY</sequence>
<dbReference type="OrthoDB" id="9815709at2"/>
<dbReference type="NCBIfam" id="NF006718">
    <property type="entry name" value="PRK09256.1"/>
    <property type="match status" value="1"/>
</dbReference>
<dbReference type="PANTHER" id="PTHR47814">
    <property type="entry name" value="PEPTIDYL-TRNA HYDROLASE ARFB"/>
    <property type="match status" value="1"/>
</dbReference>
<dbReference type="Gene3D" id="3.30.160.20">
    <property type="match status" value="1"/>
</dbReference>
<accession>A0A0M2R117</accession>
<dbReference type="Pfam" id="PF00472">
    <property type="entry name" value="RF-1"/>
    <property type="match status" value="1"/>
</dbReference>
<dbReference type="InterPro" id="IPR000352">
    <property type="entry name" value="Pep_chain_release_fac_I"/>
</dbReference>
<evidence type="ECO:0000313" key="5">
    <source>
        <dbReference type="Proteomes" id="UP000034491"/>
    </source>
</evidence>
<dbReference type="PROSITE" id="PS00745">
    <property type="entry name" value="RF_PROK_I"/>
    <property type="match status" value="1"/>
</dbReference>
<keyword evidence="5" id="KW-1185">Reference proteome</keyword>
<evidence type="ECO:0000256" key="2">
    <source>
        <dbReference type="SAM" id="MobiDB-lite"/>
    </source>
</evidence>
<gene>
    <name evidence="4" type="ORF">WH95_17300</name>
</gene>
<name>A0A0M2R117_9PROT</name>
<dbReference type="GO" id="GO:0004045">
    <property type="term" value="F:peptidyl-tRNA hydrolase activity"/>
    <property type="evidence" value="ECO:0007669"/>
    <property type="project" value="TreeGrafter"/>
</dbReference>
<dbReference type="GO" id="GO:0072344">
    <property type="term" value="P:rescue of stalled ribosome"/>
    <property type="evidence" value="ECO:0007669"/>
    <property type="project" value="TreeGrafter"/>
</dbReference>
<dbReference type="STRING" id="1549748.WH95_17300"/>
<evidence type="ECO:0000313" key="4">
    <source>
        <dbReference type="EMBL" id="KKJ75592.1"/>
    </source>
</evidence>
<dbReference type="AlphaFoldDB" id="A0A0M2R117"/>
<dbReference type="SUPFAM" id="SSF75620">
    <property type="entry name" value="Release factor"/>
    <property type="match status" value="1"/>
</dbReference>
<feature type="domain" description="Prokaryotic-type class I peptide chain release factors" evidence="3">
    <location>
        <begin position="21"/>
        <end position="37"/>
    </location>
</feature>
<feature type="compositionally biased region" description="Basic residues" evidence="2">
    <location>
        <begin position="104"/>
        <end position="141"/>
    </location>
</feature>
<dbReference type="PATRIC" id="fig|1549748.8.peg.2233"/>
<reference evidence="4 5" key="1">
    <citation type="submission" date="2015-03" db="EMBL/GenBank/DDBJ databases">
        <title>Genome sequence of Kiloniella sp. P1-1, isolated from the gut microflora of Pacific white shrimp, Penaeus vannamei.</title>
        <authorList>
            <person name="Shao Z."/>
            <person name="Wang L."/>
            <person name="Li X."/>
        </authorList>
    </citation>
    <scope>NUCLEOTIDE SEQUENCE [LARGE SCALE GENOMIC DNA]</scope>
    <source>
        <strain evidence="4 5">P1-1</strain>
    </source>
</reference>
<dbReference type="EMBL" id="LANI01000029">
    <property type="protein sequence ID" value="KKJ75592.1"/>
    <property type="molecule type" value="Genomic_DNA"/>
</dbReference>
<evidence type="ECO:0000259" key="3">
    <source>
        <dbReference type="PROSITE" id="PS00745"/>
    </source>
</evidence>
<evidence type="ECO:0000256" key="1">
    <source>
        <dbReference type="ARBA" id="ARBA00010835"/>
    </source>
</evidence>
<comment type="similarity">
    <text evidence="1">Belongs to the prokaryotic/mitochondrial release factor family.</text>
</comment>
<organism evidence="4 5">
    <name type="scientific">Kiloniella litopenaei</name>
    <dbReference type="NCBI Taxonomy" id="1549748"/>
    <lineage>
        <taxon>Bacteria</taxon>
        <taxon>Pseudomonadati</taxon>
        <taxon>Pseudomonadota</taxon>
        <taxon>Alphaproteobacteria</taxon>
        <taxon>Rhodospirillales</taxon>
        <taxon>Kiloniellaceae</taxon>
        <taxon>Kiloniella</taxon>
    </lineage>
</organism>
<dbReference type="Proteomes" id="UP000034491">
    <property type="component" value="Unassembled WGS sequence"/>
</dbReference>
<dbReference type="GO" id="GO:0003747">
    <property type="term" value="F:translation release factor activity"/>
    <property type="evidence" value="ECO:0007669"/>
    <property type="project" value="InterPro"/>
</dbReference>
<dbReference type="InterPro" id="IPR045853">
    <property type="entry name" value="Pep_chain_release_fac_I_sf"/>
</dbReference>
<dbReference type="PANTHER" id="PTHR47814:SF1">
    <property type="entry name" value="PEPTIDYL-TRNA HYDROLASE ARFB"/>
    <property type="match status" value="1"/>
</dbReference>